<protein>
    <submittedName>
        <fullName evidence="1">Uncharacterized protein</fullName>
    </submittedName>
</protein>
<proteinExistence type="predicted"/>
<accession>A0A218VST2</accession>
<reference evidence="2" key="1">
    <citation type="journal article" date="2017" name="Plant J.">
        <title>The pomegranate (Punica granatum L.) genome and the genomics of punicalagin biosynthesis.</title>
        <authorList>
            <person name="Qin G."/>
            <person name="Xu C."/>
            <person name="Ming R."/>
            <person name="Tang H."/>
            <person name="Guyot R."/>
            <person name="Kramer E.M."/>
            <person name="Hu Y."/>
            <person name="Yi X."/>
            <person name="Qi Y."/>
            <person name="Xu X."/>
            <person name="Gao Z."/>
            <person name="Pan H."/>
            <person name="Jian J."/>
            <person name="Tian Y."/>
            <person name="Yue Z."/>
            <person name="Xu Y."/>
        </authorList>
    </citation>
    <scope>NUCLEOTIDE SEQUENCE [LARGE SCALE GENOMIC DNA]</scope>
    <source>
        <strain evidence="2">cv. Dabenzi</strain>
    </source>
</reference>
<dbReference type="EMBL" id="MTKT01006319">
    <property type="protein sequence ID" value="OWM62972.1"/>
    <property type="molecule type" value="Genomic_DNA"/>
</dbReference>
<dbReference type="Proteomes" id="UP000197138">
    <property type="component" value="Unassembled WGS sequence"/>
</dbReference>
<gene>
    <name evidence="1" type="ORF">CDL15_Pgr020266</name>
</gene>
<dbReference type="AlphaFoldDB" id="A0A218VST2"/>
<organism evidence="1 2">
    <name type="scientific">Punica granatum</name>
    <name type="common">Pomegranate</name>
    <dbReference type="NCBI Taxonomy" id="22663"/>
    <lineage>
        <taxon>Eukaryota</taxon>
        <taxon>Viridiplantae</taxon>
        <taxon>Streptophyta</taxon>
        <taxon>Embryophyta</taxon>
        <taxon>Tracheophyta</taxon>
        <taxon>Spermatophyta</taxon>
        <taxon>Magnoliopsida</taxon>
        <taxon>eudicotyledons</taxon>
        <taxon>Gunneridae</taxon>
        <taxon>Pentapetalae</taxon>
        <taxon>rosids</taxon>
        <taxon>malvids</taxon>
        <taxon>Myrtales</taxon>
        <taxon>Lythraceae</taxon>
        <taxon>Punica</taxon>
    </lineage>
</organism>
<sequence length="97" mass="11307">MIYITSRKTEPNKTREIGRLKLLRSGPDLTLALARLLRQQGLVNVRQDTSVRDRHRPQQLAQLLVVPHRQLYVPRHNSVLLVVPRRIPSKLQHLNQP</sequence>
<comment type="caution">
    <text evidence="1">The sequence shown here is derived from an EMBL/GenBank/DDBJ whole genome shotgun (WGS) entry which is preliminary data.</text>
</comment>
<evidence type="ECO:0000313" key="2">
    <source>
        <dbReference type="Proteomes" id="UP000197138"/>
    </source>
</evidence>
<evidence type="ECO:0000313" key="1">
    <source>
        <dbReference type="EMBL" id="OWM62972.1"/>
    </source>
</evidence>
<name>A0A218VST2_PUNGR</name>